<protein>
    <submittedName>
        <fullName evidence="3">DNA-directed RNA polymerase subunit beta</fullName>
    </submittedName>
</protein>
<dbReference type="Proteomes" id="UP000252118">
    <property type="component" value="Unassembled WGS sequence"/>
</dbReference>
<dbReference type="Pfam" id="PF11772">
    <property type="entry name" value="EpuA"/>
    <property type="match status" value="1"/>
</dbReference>
<accession>A0A366EQU0</accession>
<keyword evidence="3" id="KW-0804">Transcription</keyword>
<organism evidence="3 4">
    <name type="scientific">Rossellomorea aquimaris</name>
    <dbReference type="NCBI Taxonomy" id="189382"/>
    <lineage>
        <taxon>Bacteria</taxon>
        <taxon>Bacillati</taxon>
        <taxon>Bacillota</taxon>
        <taxon>Bacilli</taxon>
        <taxon>Bacillales</taxon>
        <taxon>Bacillaceae</taxon>
        <taxon>Rossellomorea</taxon>
    </lineage>
</organism>
<dbReference type="GO" id="GO:0000428">
    <property type="term" value="C:DNA-directed RNA polymerase complex"/>
    <property type="evidence" value="ECO:0007669"/>
    <property type="project" value="UniProtKB-KW"/>
</dbReference>
<sequence length="92" mass="10347">MSEKELLQEEKTTRESVKTEKKAKQKGESKPARWVRVRMLPIWLRILLFILLLAGSLALGAVIGFAGIGDGKAADVFKAETWQHVIDIVMKK</sequence>
<evidence type="ECO:0000256" key="1">
    <source>
        <dbReference type="SAM" id="MobiDB-lite"/>
    </source>
</evidence>
<evidence type="ECO:0000313" key="3">
    <source>
        <dbReference type="EMBL" id="RBP04767.1"/>
    </source>
</evidence>
<proteinExistence type="predicted"/>
<keyword evidence="3" id="KW-0240">DNA-directed RNA polymerase</keyword>
<dbReference type="InterPro" id="IPR024596">
    <property type="entry name" value="RNApol_su_b/EpuA"/>
</dbReference>
<dbReference type="RefSeq" id="WP_113969215.1">
    <property type="nucleotide sequence ID" value="NZ_QNRJ01000005.1"/>
</dbReference>
<keyword evidence="2" id="KW-1133">Transmembrane helix</keyword>
<keyword evidence="2" id="KW-0812">Transmembrane</keyword>
<reference evidence="3 4" key="1">
    <citation type="submission" date="2018-06" db="EMBL/GenBank/DDBJ databases">
        <title>Freshwater and sediment microbial communities from various areas in North America, analyzing microbe dynamics in response to fracking.</title>
        <authorList>
            <person name="Lamendella R."/>
        </authorList>
    </citation>
    <scope>NUCLEOTIDE SEQUENCE [LARGE SCALE GENOMIC DNA]</scope>
    <source>
        <strain evidence="3 4">97B</strain>
    </source>
</reference>
<evidence type="ECO:0000313" key="4">
    <source>
        <dbReference type="Proteomes" id="UP000252118"/>
    </source>
</evidence>
<dbReference type="OrthoDB" id="2300232at2"/>
<dbReference type="AlphaFoldDB" id="A0A366EQU0"/>
<dbReference type="EMBL" id="QNRJ01000005">
    <property type="protein sequence ID" value="RBP04767.1"/>
    <property type="molecule type" value="Genomic_DNA"/>
</dbReference>
<comment type="caution">
    <text evidence="3">The sequence shown here is derived from an EMBL/GenBank/DDBJ whole genome shotgun (WGS) entry which is preliminary data.</text>
</comment>
<feature type="transmembrane region" description="Helical" evidence="2">
    <location>
        <begin position="42"/>
        <end position="68"/>
    </location>
</feature>
<keyword evidence="2" id="KW-0472">Membrane</keyword>
<feature type="region of interest" description="Disordered" evidence="1">
    <location>
        <begin position="1"/>
        <end position="30"/>
    </location>
</feature>
<evidence type="ECO:0000256" key="2">
    <source>
        <dbReference type="SAM" id="Phobius"/>
    </source>
</evidence>
<gene>
    <name evidence="3" type="ORF">DET59_10555</name>
</gene>
<name>A0A366EQU0_9BACI</name>